<dbReference type="PANTHER" id="PTHR43330">
    <property type="entry name" value="METHIONINE AMINOPEPTIDASE"/>
    <property type="match status" value="1"/>
</dbReference>
<dbReference type="Gene3D" id="3.90.230.10">
    <property type="entry name" value="Creatinase/methionine aminopeptidase superfamily"/>
    <property type="match status" value="1"/>
</dbReference>
<evidence type="ECO:0008006" key="3">
    <source>
        <dbReference type="Google" id="ProtNLM"/>
    </source>
</evidence>
<keyword evidence="2" id="KW-1185">Reference proteome</keyword>
<dbReference type="GO" id="GO:0070006">
    <property type="term" value="F:metalloaminopeptidase activity"/>
    <property type="evidence" value="ECO:0007669"/>
    <property type="project" value="TreeGrafter"/>
</dbReference>
<dbReference type="Proteomes" id="UP000784294">
    <property type="component" value="Unassembled WGS sequence"/>
</dbReference>
<protein>
    <recommendedName>
        <fullName evidence="3">Peptidase M24 domain-containing protein</fullName>
    </recommendedName>
</protein>
<gene>
    <name evidence="1" type="ORF">PXEA_LOCUS16981</name>
</gene>
<dbReference type="InterPro" id="IPR036005">
    <property type="entry name" value="Creatinase/aminopeptidase-like"/>
</dbReference>
<sequence>MRPRHCFTIEPMINEGTWRDDLWPDKWTATTADGLRSAQFEHTMIIVEENIKSDGPDHWSESVPSLLAKYQAQESLGSDGSCASHLKKEELASSRRVDANCESDIESKNKLLLSGCSLSPPPICVVTRRRNTESDAIASRLPSLFPPEDIIHFLFYGRPHFVDQLVQMGCDLSSIFIQPSKKASEKNSKSSIL</sequence>
<proteinExistence type="predicted"/>
<comment type="caution">
    <text evidence="1">The sequence shown here is derived from an EMBL/GenBank/DDBJ whole genome shotgun (WGS) entry which is preliminary data.</text>
</comment>
<reference evidence="1" key="1">
    <citation type="submission" date="2018-11" db="EMBL/GenBank/DDBJ databases">
        <authorList>
            <consortium name="Pathogen Informatics"/>
        </authorList>
    </citation>
    <scope>NUCLEOTIDE SEQUENCE</scope>
</reference>
<dbReference type="AlphaFoldDB" id="A0A448WYN4"/>
<dbReference type="EMBL" id="CAAALY010062469">
    <property type="protein sequence ID" value="VEL23541.1"/>
    <property type="molecule type" value="Genomic_DNA"/>
</dbReference>
<evidence type="ECO:0000313" key="2">
    <source>
        <dbReference type="Proteomes" id="UP000784294"/>
    </source>
</evidence>
<organism evidence="1 2">
    <name type="scientific">Protopolystoma xenopodis</name>
    <dbReference type="NCBI Taxonomy" id="117903"/>
    <lineage>
        <taxon>Eukaryota</taxon>
        <taxon>Metazoa</taxon>
        <taxon>Spiralia</taxon>
        <taxon>Lophotrochozoa</taxon>
        <taxon>Platyhelminthes</taxon>
        <taxon>Monogenea</taxon>
        <taxon>Polyopisthocotylea</taxon>
        <taxon>Polystomatidea</taxon>
        <taxon>Polystomatidae</taxon>
        <taxon>Protopolystoma</taxon>
    </lineage>
</organism>
<evidence type="ECO:0000313" key="1">
    <source>
        <dbReference type="EMBL" id="VEL23541.1"/>
    </source>
</evidence>
<accession>A0A448WYN4</accession>
<dbReference type="OrthoDB" id="3209743at2759"/>
<dbReference type="PANTHER" id="PTHR43330:SF7">
    <property type="entry name" value="METHIONINE AMINOPEPTIDASE 1"/>
    <property type="match status" value="1"/>
</dbReference>
<dbReference type="GO" id="GO:0005829">
    <property type="term" value="C:cytosol"/>
    <property type="evidence" value="ECO:0007669"/>
    <property type="project" value="TreeGrafter"/>
</dbReference>
<dbReference type="SUPFAM" id="SSF55920">
    <property type="entry name" value="Creatinase/aminopeptidase"/>
    <property type="match status" value="1"/>
</dbReference>
<name>A0A448WYN4_9PLAT</name>